<dbReference type="SUPFAM" id="SSF51735">
    <property type="entry name" value="NAD(P)-binding Rossmann-fold domains"/>
    <property type="match status" value="1"/>
</dbReference>
<dbReference type="InterPro" id="IPR036291">
    <property type="entry name" value="NAD(P)-bd_dom_sf"/>
</dbReference>
<dbReference type="InParanoid" id="S8DL88"/>
<evidence type="ECO:0000256" key="1">
    <source>
        <dbReference type="ARBA" id="ARBA00006484"/>
    </source>
</evidence>
<dbReference type="OrthoDB" id="9876299at2759"/>
<dbReference type="GO" id="GO:0016491">
    <property type="term" value="F:oxidoreductase activity"/>
    <property type="evidence" value="ECO:0007669"/>
    <property type="project" value="UniProtKB-KW"/>
</dbReference>
<dbReference type="PROSITE" id="PS00061">
    <property type="entry name" value="ADH_SHORT"/>
    <property type="match status" value="1"/>
</dbReference>
<evidence type="ECO:0000256" key="3">
    <source>
        <dbReference type="ARBA" id="ARBA00023002"/>
    </source>
</evidence>
<evidence type="ECO:0000313" key="4">
    <source>
        <dbReference type="EMBL" id="EPS93512.1"/>
    </source>
</evidence>
<dbReference type="FunCoup" id="S8DL88">
    <property type="interactions" value="128"/>
</dbReference>
<dbReference type="Proteomes" id="UP000015241">
    <property type="component" value="Unassembled WGS sequence"/>
</dbReference>
<dbReference type="Pfam" id="PF00106">
    <property type="entry name" value="adh_short"/>
    <property type="match status" value="1"/>
</dbReference>
<reference evidence="4 5" key="1">
    <citation type="journal article" date="2012" name="Science">
        <title>The Paleozoic origin of enzymatic lignin decomposition reconstructed from 31 fungal genomes.</title>
        <authorList>
            <person name="Floudas D."/>
            <person name="Binder M."/>
            <person name="Riley R."/>
            <person name="Barry K."/>
            <person name="Blanchette R.A."/>
            <person name="Henrissat B."/>
            <person name="Martinez A.T."/>
            <person name="Otillar R."/>
            <person name="Spatafora J.W."/>
            <person name="Yadav J.S."/>
            <person name="Aerts A."/>
            <person name="Benoit I."/>
            <person name="Boyd A."/>
            <person name="Carlson A."/>
            <person name="Copeland A."/>
            <person name="Coutinho P.M."/>
            <person name="de Vries R.P."/>
            <person name="Ferreira P."/>
            <person name="Findley K."/>
            <person name="Foster B."/>
            <person name="Gaskell J."/>
            <person name="Glotzer D."/>
            <person name="Gorecki P."/>
            <person name="Heitman J."/>
            <person name="Hesse C."/>
            <person name="Hori C."/>
            <person name="Igarashi K."/>
            <person name="Jurgens J.A."/>
            <person name="Kallen N."/>
            <person name="Kersten P."/>
            <person name="Kohler A."/>
            <person name="Kuees U."/>
            <person name="Kumar T.K.A."/>
            <person name="Kuo A."/>
            <person name="LaButti K."/>
            <person name="Larrondo L.F."/>
            <person name="Lindquist E."/>
            <person name="Ling A."/>
            <person name="Lombard V."/>
            <person name="Lucas S."/>
            <person name="Lundell T."/>
            <person name="Martin R."/>
            <person name="McLaughlin D.J."/>
            <person name="Morgenstern I."/>
            <person name="Morin E."/>
            <person name="Murat C."/>
            <person name="Nagy L.G."/>
            <person name="Nolan M."/>
            <person name="Ohm R.A."/>
            <person name="Patyshakuliyeva A."/>
            <person name="Rokas A."/>
            <person name="Ruiz-Duenas F.J."/>
            <person name="Sabat G."/>
            <person name="Salamov A."/>
            <person name="Samejima M."/>
            <person name="Schmutz J."/>
            <person name="Slot J.C."/>
            <person name="St John F."/>
            <person name="Stenlid J."/>
            <person name="Sun H."/>
            <person name="Sun S."/>
            <person name="Syed K."/>
            <person name="Tsang A."/>
            <person name="Wiebenga A."/>
            <person name="Young D."/>
            <person name="Pisabarro A."/>
            <person name="Eastwood D.C."/>
            <person name="Martin F."/>
            <person name="Cullen D."/>
            <person name="Grigoriev I.V."/>
            <person name="Hibbett D.S."/>
        </authorList>
    </citation>
    <scope>NUCLEOTIDE SEQUENCE</scope>
    <source>
        <strain evidence="5">FP-58527</strain>
    </source>
</reference>
<proteinExistence type="inferred from homology"/>
<dbReference type="InterPro" id="IPR002347">
    <property type="entry name" value="SDR_fam"/>
</dbReference>
<dbReference type="EMBL" id="KE504271">
    <property type="protein sequence ID" value="EPS93512.1"/>
    <property type="molecule type" value="Genomic_DNA"/>
</dbReference>
<protein>
    <submittedName>
        <fullName evidence="4">Short-chain dehydrogenases/reductase</fullName>
    </submittedName>
</protein>
<evidence type="ECO:0000313" key="5">
    <source>
        <dbReference type="Proteomes" id="UP000015241"/>
    </source>
</evidence>
<accession>S8DL88</accession>
<dbReference type="AlphaFoldDB" id="S8DL88"/>
<dbReference type="GO" id="GO:0005737">
    <property type="term" value="C:cytoplasm"/>
    <property type="evidence" value="ECO:0007669"/>
    <property type="project" value="TreeGrafter"/>
</dbReference>
<dbReference type="STRING" id="743788.S8DL88"/>
<dbReference type="HOGENOM" id="CLU_010194_9_1_1"/>
<keyword evidence="2" id="KW-0521">NADP</keyword>
<sequence length="255" mass="26998">MLLSDRIYPATPMKTYLVVGASRGIGLGLVAELLKDPTTHVLATARVPARSTGLQELIATYPSRVTDAASVERAASDAATLLPDGQGLNCLLHNAAISHAPYAPFEHICSPRTPSLIVARAFLPLLRISAQKQSSVSESQAKLVFVSSVLGSLEHSPTWVGLGDMYSVTKAGLGMLARKWGTSLKAEGICTMVLHPAYVSTDMGSSVAKWMKDNAPHIASMSVRESAVLCLGVIHKARIGDAVSFYASDGSTIPW</sequence>
<dbReference type="Gene3D" id="3.40.50.720">
    <property type="entry name" value="NAD(P)-binding Rossmann-like Domain"/>
    <property type="match status" value="1"/>
</dbReference>
<dbReference type="PANTHER" id="PTHR43544:SF7">
    <property type="entry name" value="NADB-LER2"/>
    <property type="match status" value="1"/>
</dbReference>
<keyword evidence="5" id="KW-1185">Reference proteome</keyword>
<dbReference type="InterPro" id="IPR020904">
    <property type="entry name" value="Sc_DH/Rdtase_CS"/>
</dbReference>
<gene>
    <name evidence="4" type="ORF">FOMPIDRAFT_91264</name>
</gene>
<dbReference type="InterPro" id="IPR051468">
    <property type="entry name" value="Fungal_SecMetab_SDRs"/>
</dbReference>
<organism evidence="4 5">
    <name type="scientific">Fomitopsis schrenkii</name>
    <name type="common">Brown rot fungus</name>
    <dbReference type="NCBI Taxonomy" id="2126942"/>
    <lineage>
        <taxon>Eukaryota</taxon>
        <taxon>Fungi</taxon>
        <taxon>Dikarya</taxon>
        <taxon>Basidiomycota</taxon>
        <taxon>Agaricomycotina</taxon>
        <taxon>Agaricomycetes</taxon>
        <taxon>Polyporales</taxon>
        <taxon>Fomitopsis</taxon>
    </lineage>
</organism>
<keyword evidence="3" id="KW-0560">Oxidoreductase</keyword>
<dbReference type="eggNOG" id="KOG1611">
    <property type="taxonomic scope" value="Eukaryota"/>
</dbReference>
<name>S8DL88_FOMSC</name>
<dbReference type="PANTHER" id="PTHR43544">
    <property type="entry name" value="SHORT-CHAIN DEHYDROGENASE/REDUCTASE"/>
    <property type="match status" value="1"/>
</dbReference>
<evidence type="ECO:0000256" key="2">
    <source>
        <dbReference type="ARBA" id="ARBA00022857"/>
    </source>
</evidence>
<dbReference type="PRINTS" id="PR00081">
    <property type="entry name" value="GDHRDH"/>
</dbReference>
<comment type="similarity">
    <text evidence="1">Belongs to the short-chain dehydrogenases/reductases (SDR) family.</text>
</comment>